<accession>A0A3A4KR37</accession>
<dbReference type="Gene3D" id="3.30.530.20">
    <property type="match status" value="1"/>
</dbReference>
<evidence type="ECO:0000313" key="1">
    <source>
        <dbReference type="EMBL" id="RJO78471.1"/>
    </source>
</evidence>
<dbReference type="Pfam" id="PF10604">
    <property type="entry name" value="Polyketide_cyc2"/>
    <property type="match status" value="1"/>
</dbReference>
<dbReference type="CDD" id="cd07822">
    <property type="entry name" value="SRPBCC_4"/>
    <property type="match status" value="1"/>
</dbReference>
<dbReference type="InterPro" id="IPR019587">
    <property type="entry name" value="Polyketide_cyclase/dehydratase"/>
</dbReference>
<dbReference type="InterPro" id="IPR023393">
    <property type="entry name" value="START-like_dom_sf"/>
</dbReference>
<evidence type="ECO:0000313" key="2">
    <source>
        <dbReference type="Proteomes" id="UP000266677"/>
    </source>
</evidence>
<dbReference type="AlphaFoldDB" id="A0A3A4KR37"/>
<organism evidence="1 2">
    <name type="scientific">Nocardia panacis</name>
    <dbReference type="NCBI Taxonomy" id="2340916"/>
    <lineage>
        <taxon>Bacteria</taxon>
        <taxon>Bacillati</taxon>
        <taxon>Actinomycetota</taxon>
        <taxon>Actinomycetes</taxon>
        <taxon>Mycobacteriales</taxon>
        <taxon>Nocardiaceae</taxon>
        <taxon>Nocardia</taxon>
    </lineage>
</organism>
<proteinExistence type="predicted"/>
<gene>
    <name evidence="1" type="ORF">D5S18_05385</name>
</gene>
<reference evidence="1 2" key="1">
    <citation type="submission" date="2018-09" db="EMBL/GenBank/DDBJ databases">
        <title>YIM PH21274 draft genome.</title>
        <authorList>
            <person name="Miao C."/>
        </authorList>
    </citation>
    <scope>NUCLEOTIDE SEQUENCE [LARGE SCALE GENOMIC DNA]</scope>
    <source>
        <strain evidence="1 2">YIM PH 21724</strain>
    </source>
</reference>
<name>A0A3A4KR37_9NOCA</name>
<sequence length="168" mass="18920">MKLFYTGPSTADLHENYAKRGVVDENAPVRSTSTLEIDAPVAIVWQLITDMRAWPQWRTDAHVTQLDAVEVDAEFRWVINGMRIKALFATVDPEREIAWTGVALGCMRAIDRIRFEALDDGRTRVTMQESLAGPLLTSFYSSEKLRAGHEEMLRQLKTAAEAAAVRVQ</sequence>
<dbReference type="OrthoDB" id="3779334at2"/>
<dbReference type="RefSeq" id="WP_120038834.1">
    <property type="nucleotide sequence ID" value="NZ_QZFU01000013.1"/>
</dbReference>
<comment type="caution">
    <text evidence="1">The sequence shown here is derived from an EMBL/GenBank/DDBJ whole genome shotgun (WGS) entry which is preliminary data.</text>
</comment>
<dbReference type="Proteomes" id="UP000266677">
    <property type="component" value="Unassembled WGS sequence"/>
</dbReference>
<protein>
    <submittedName>
        <fullName evidence="1">SRPBCC domain-containing protein</fullName>
    </submittedName>
</protein>
<dbReference type="SUPFAM" id="SSF55961">
    <property type="entry name" value="Bet v1-like"/>
    <property type="match status" value="1"/>
</dbReference>
<keyword evidence="2" id="KW-1185">Reference proteome</keyword>
<dbReference type="EMBL" id="QZFU01000013">
    <property type="protein sequence ID" value="RJO78471.1"/>
    <property type="molecule type" value="Genomic_DNA"/>
</dbReference>